<reference evidence="1" key="1">
    <citation type="submission" date="2014-11" db="EMBL/GenBank/DDBJ databases">
        <authorList>
            <person name="Amaro Gonzalez C."/>
        </authorList>
    </citation>
    <scope>NUCLEOTIDE SEQUENCE</scope>
</reference>
<sequence length="30" mass="3192">MNCFSKISSCLNGLYVKASSGLVALDKSVR</sequence>
<protein>
    <submittedName>
        <fullName evidence="1">Uncharacterized protein</fullName>
    </submittedName>
</protein>
<proteinExistence type="predicted"/>
<name>A0A0E9RS58_ANGAN</name>
<reference evidence="1" key="2">
    <citation type="journal article" date="2015" name="Fish Shellfish Immunol.">
        <title>Early steps in the European eel (Anguilla anguilla)-Vibrio vulnificus interaction in the gills: Role of the RtxA13 toxin.</title>
        <authorList>
            <person name="Callol A."/>
            <person name="Pajuelo D."/>
            <person name="Ebbesson L."/>
            <person name="Teles M."/>
            <person name="MacKenzie S."/>
            <person name="Amaro C."/>
        </authorList>
    </citation>
    <scope>NUCLEOTIDE SEQUENCE</scope>
</reference>
<dbReference type="EMBL" id="GBXM01076910">
    <property type="protein sequence ID" value="JAH31667.1"/>
    <property type="molecule type" value="Transcribed_RNA"/>
</dbReference>
<organism evidence="1">
    <name type="scientific">Anguilla anguilla</name>
    <name type="common">European freshwater eel</name>
    <name type="synonym">Muraena anguilla</name>
    <dbReference type="NCBI Taxonomy" id="7936"/>
    <lineage>
        <taxon>Eukaryota</taxon>
        <taxon>Metazoa</taxon>
        <taxon>Chordata</taxon>
        <taxon>Craniata</taxon>
        <taxon>Vertebrata</taxon>
        <taxon>Euteleostomi</taxon>
        <taxon>Actinopterygii</taxon>
        <taxon>Neopterygii</taxon>
        <taxon>Teleostei</taxon>
        <taxon>Anguilliformes</taxon>
        <taxon>Anguillidae</taxon>
        <taxon>Anguilla</taxon>
    </lineage>
</organism>
<dbReference type="AlphaFoldDB" id="A0A0E9RS58"/>
<evidence type="ECO:0000313" key="1">
    <source>
        <dbReference type="EMBL" id="JAH31667.1"/>
    </source>
</evidence>
<accession>A0A0E9RS58</accession>